<proteinExistence type="predicted"/>
<keyword evidence="7" id="KW-0807">Transducer</keyword>
<dbReference type="EMBL" id="BFAA01006807">
    <property type="protein sequence ID" value="GCB64777.1"/>
    <property type="molecule type" value="Genomic_DNA"/>
</dbReference>
<accession>A0A401NV95</accession>
<feature type="transmembrane region" description="Helical" evidence="8">
    <location>
        <begin position="297"/>
        <end position="323"/>
    </location>
</feature>
<evidence type="ECO:0000256" key="1">
    <source>
        <dbReference type="ARBA" id="ARBA00004141"/>
    </source>
</evidence>
<feature type="transmembrane region" description="Helical" evidence="8">
    <location>
        <begin position="264"/>
        <end position="285"/>
    </location>
</feature>
<dbReference type="PROSITE" id="PS50262">
    <property type="entry name" value="G_PROTEIN_RECEP_F1_2"/>
    <property type="match status" value="1"/>
</dbReference>
<dbReference type="GO" id="GO:0004983">
    <property type="term" value="F:neuropeptide Y receptor activity"/>
    <property type="evidence" value="ECO:0007669"/>
    <property type="project" value="InterPro"/>
</dbReference>
<evidence type="ECO:0000259" key="9">
    <source>
        <dbReference type="PROSITE" id="PS50262"/>
    </source>
</evidence>
<dbReference type="PRINTS" id="PR00237">
    <property type="entry name" value="GPCRRHODOPSN"/>
</dbReference>
<dbReference type="PANTHER" id="PTHR24235:SF21">
    <property type="entry name" value="PROLACTIN RELEASING HORMONE RECEPTOR"/>
    <property type="match status" value="1"/>
</dbReference>
<feature type="domain" description="G-protein coupled receptors family 1 profile" evidence="9">
    <location>
        <begin position="62"/>
        <end position="320"/>
    </location>
</feature>
<evidence type="ECO:0000256" key="2">
    <source>
        <dbReference type="ARBA" id="ARBA00022692"/>
    </source>
</evidence>
<evidence type="ECO:0000256" key="8">
    <source>
        <dbReference type="SAM" id="Phobius"/>
    </source>
</evidence>
<sequence length="355" mass="40866">MEQERPGLPNWESQRENVSAEEAMLQQWGNVSSQFQGIQLIQSFKPLIIPCYALVVFIGIFGNYLLIYVICKTKKMHNITNFLLGNLAFSDMLMCATCVPFTLAYVFEPRGWIYGRFMCYFVFLMQPVTVSVSVFTLTVIALDRYHATVHPLKRRLTIPICAYLLAAIWLLACLLAAPALGHTYHVEFLQQGLTICEEFWTGLEKPRLAYAYSTLLATYLLPFSVISLSYLRISVKLKNRVVPGNITQSQAEWDRARRRKTFRLLVLVVAVFGVCWLPLHLFNVIKDIDIDLIDKRYFNLIQLLCHWVAMSSTCYNAFIYAWLHDSFRGELKKMFTWRSQKVAPGAHCVMTSVVL</sequence>
<evidence type="ECO:0000256" key="5">
    <source>
        <dbReference type="ARBA" id="ARBA00023136"/>
    </source>
</evidence>
<keyword evidence="4" id="KW-0297">G-protein coupled receptor</keyword>
<dbReference type="Gene3D" id="1.20.1070.10">
    <property type="entry name" value="Rhodopsin 7-helix transmembrane proteins"/>
    <property type="match status" value="1"/>
</dbReference>
<dbReference type="CDD" id="cd15394">
    <property type="entry name" value="7tmA_PrRP_R"/>
    <property type="match status" value="1"/>
</dbReference>
<reference evidence="10 11" key="1">
    <citation type="journal article" date="2018" name="Nat. Ecol. Evol.">
        <title>Shark genomes provide insights into elasmobranch evolution and the origin of vertebrates.</title>
        <authorList>
            <person name="Hara Y"/>
            <person name="Yamaguchi K"/>
            <person name="Onimaru K"/>
            <person name="Kadota M"/>
            <person name="Koyanagi M"/>
            <person name="Keeley SD"/>
            <person name="Tatsumi K"/>
            <person name="Tanaka K"/>
            <person name="Motone F"/>
            <person name="Kageyama Y"/>
            <person name="Nozu R"/>
            <person name="Adachi N"/>
            <person name="Nishimura O"/>
            <person name="Nakagawa R"/>
            <person name="Tanegashima C"/>
            <person name="Kiyatake I"/>
            <person name="Matsumoto R"/>
            <person name="Murakumo K"/>
            <person name="Nishida K"/>
            <person name="Terakita A"/>
            <person name="Kuratani S"/>
            <person name="Sato K"/>
            <person name="Hyodo S Kuraku.S."/>
        </authorList>
    </citation>
    <scope>NUCLEOTIDE SEQUENCE [LARGE SCALE GENOMIC DNA]</scope>
</reference>
<dbReference type="OrthoDB" id="5975336at2759"/>
<dbReference type="Proteomes" id="UP000288216">
    <property type="component" value="Unassembled WGS sequence"/>
</dbReference>
<keyword evidence="11" id="KW-1185">Reference proteome</keyword>
<comment type="subcellular location">
    <subcellularLocation>
        <location evidence="1">Membrane</location>
        <topology evidence="1">Multi-pass membrane protein</topology>
    </subcellularLocation>
</comment>
<dbReference type="GO" id="GO:0005886">
    <property type="term" value="C:plasma membrane"/>
    <property type="evidence" value="ECO:0007669"/>
    <property type="project" value="TreeGrafter"/>
</dbReference>
<feature type="transmembrane region" description="Helical" evidence="8">
    <location>
        <begin position="209"/>
        <end position="231"/>
    </location>
</feature>
<name>A0A401NV95_SCYTO</name>
<dbReference type="Pfam" id="PF00001">
    <property type="entry name" value="7tm_1"/>
    <property type="match status" value="1"/>
</dbReference>
<comment type="caution">
    <text evidence="10">The sequence shown here is derived from an EMBL/GenBank/DDBJ whole genome shotgun (WGS) entry which is preliminary data.</text>
</comment>
<dbReference type="OMA" id="EFWFHMK"/>
<dbReference type="GO" id="GO:0043005">
    <property type="term" value="C:neuron projection"/>
    <property type="evidence" value="ECO:0007669"/>
    <property type="project" value="TreeGrafter"/>
</dbReference>
<organism evidence="10 11">
    <name type="scientific">Scyliorhinus torazame</name>
    <name type="common">Cloudy catshark</name>
    <name type="synonym">Catulus torazame</name>
    <dbReference type="NCBI Taxonomy" id="75743"/>
    <lineage>
        <taxon>Eukaryota</taxon>
        <taxon>Metazoa</taxon>
        <taxon>Chordata</taxon>
        <taxon>Craniata</taxon>
        <taxon>Vertebrata</taxon>
        <taxon>Chondrichthyes</taxon>
        <taxon>Elasmobranchii</taxon>
        <taxon>Galeomorphii</taxon>
        <taxon>Galeoidea</taxon>
        <taxon>Carcharhiniformes</taxon>
        <taxon>Scyliorhinidae</taxon>
        <taxon>Scyliorhinus</taxon>
    </lineage>
</organism>
<dbReference type="InterPro" id="IPR017452">
    <property type="entry name" value="GPCR_Rhodpsn_7TM"/>
</dbReference>
<keyword evidence="3 8" id="KW-1133">Transmembrane helix</keyword>
<evidence type="ECO:0000256" key="7">
    <source>
        <dbReference type="ARBA" id="ARBA00023224"/>
    </source>
</evidence>
<dbReference type="STRING" id="75743.A0A401NV95"/>
<keyword evidence="2 8" id="KW-0812">Transmembrane</keyword>
<evidence type="ECO:0000256" key="6">
    <source>
        <dbReference type="ARBA" id="ARBA00023170"/>
    </source>
</evidence>
<dbReference type="AlphaFoldDB" id="A0A401NV95"/>
<dbReference type="GO" id="GO:0042923">
    <property type="term" value="F:neuropeptide binding"/>
    <property type="evidence" value="ECO:0007669"/>
    <property type="project" value="TreeGrafter"/>
</dbReference>
<dbReference type="InterPro" id="IPR000276">
    <property type="entry name" value="GPCR_Rhodpsn"/>
</dbReference>
<feature type="transmembrane region" description="Helical" evidence="8">
    <location>
        <begin position="47"/>
        <end position="71"/>
    </location>
</feature>
<feature type="transmembrane region" description="Helical" evidence="8">
    <location>
        <begin position="160"/>
        <end position="180"/>
    </location>
</feature>
<evidence type="ECO:0000256" key="3">
    <source>
        <dbReference type="ARBA" id="ARBA00022989"/>
    </source>
</evidence>
<protein>
    <recommendedName>
        <fullName evidence="9">G-protein coupled receptors family 1 profile domain-containing protein</fullName>
    </recommendedName>
</protein>
<dbReference type="InterPro" id="IPR001402">
    <property type="entry name" value="Prolrel_pep_rcpt"/>
</dbReference>
<dbReference type="PRINTS" id="PR01018">
    <property type="entry name" value="PRPRECEPTOR"/>
</dbReference>
<evidence type="ECO:0000256" key="4">
    <source>
        <dbReference type="ARBA" id="ARBA00023040"/>
    </source>
</evidence>
<gene>
    <name evidence="10" type="ORF">scyTo_0013384</name>
</gene>
<feature type="transmembrane region" description="Helical" evidence="8">
    <location>
        <begin position="83"/>
        <end position="107"/>
    </location>
</feature>
<keyword evidence="6" id="KW-0675">Receptor</keyword>
<keyword evidence="5 8" id="KW-0472">Membrane</keyword>
<feature type="transmembrane region" description="Helical" evidence="8">
    <location>
        <begin position="113"/>
        <end position="140"/>
    </location>
</feature>
<dbReference type="SMART" id="SM01381">
    <property type="entry name" value="7TM_GPCR_Srsx"/>
    <property type="match status" value="1"/>
</dbReference>
<dbReference type="PANTHER" id="PTHR24235">
    <property type="entry name" value="NEUROPEPTIDE Y RECEPTOR"/>
    <property type="match status" value="1"/>
</dbReference>
<dbReference type="SUPFAM" id="SSF81321">
    <property type="entry name" value="Family A G protein-coupled receptor-like"/>
    <property type="match status" value="1"/>
</dbReference>
<evidence type="ECO:0000313" key="10">
    <source>
        <dbReference type="EMBL" id="GCB64777.1"/>
    </source>
</evidence>
<evidence type="ECO:0000313" key="11">
    <source>
        <dbReference type="Proteomes" id="UP000288216"/>
    </source>
</evidence>